<dbReference type="AlphaFoldDB" id="A0A843XIS6"/>
<evidence type="ECO:0000313" key="3">
    <source>
        <dbReference type="Proteomes" id="UP000652761"/>
    </source>
</evidence>
<feature type="compositionally biased region" description="Basic residues" evidence="1">
    <location>
        <begin position="40"/>
        <end position="54"/>
    </location>
</feature>
<sequence>MDTKVKCTQQLEPCHSSKIYGSLRQALGVAGKVCTSAQNKQKKRGKKRLKRGVRPSRSAERPAL</sequence>
<evidence type="ECO:0000313" key="2">
    <source>
        <dbReference type="EMBL" id="MQM19504.1"/>
    </source>
</evidence>
<feature type="region of interest" description="Disordered" evidence="1">
    <location>
        <begin position="33"/>
        <end position="64"/>
    </location>
</feature>
<evidence type="ECO:0000256" key="1">
    <source>
        <dbReference type="SAM" id="MobiDB-lite"/>
    </source>
</evidence>
<dbReference type="Proteomes" id="UP000652761">
    <property type="component" value="Unassembled WGS sequence"/>
</dbReference>
<proteinExistence type="predicted"/>
<accession>A0A843XIS6</accession>
<name>A0A843XIS6_COLES</name>
<gene>
    <name evidence="2" type="ORF">Taro_052510</name>
</gene>
<protein>
    <submittedName>
        <fullName evidence="2">Uncharacterized protein</fullName>
    </submittedName>
</protein>
<comment type="caution">
    <text evidence="2">The sequence shown here is derived from an EMBL/GenBank/DDBJ whole genome shotgun (WGS) entry which is preliminary data.</text>
</comment>
<dbReference type="EMBL" id="NMUH01008963">
    <property type="protein sequence ID" value="MQM19504.1"/>
    <property type="molecule type" value="Genomic_DNA"/>
</dbReference>
<organism evidence="2 3">
    <name type="scientific">Colocasia esculenta</name>
    <name type="common">Wild taro</name>
    <name type="synonym">Arum esculentum</name>
    <dbReference type="NCBI Taxonomy" id="4460"/>
    <lineage>
        <taxon>Eukaryota</taxon>
        <taxon>Viridiplantae</taxon>
        <taxon>Streptophyta</taxon>
        <taxon>Embryophyta</taxon>
        <taxon>Tracheophyta</taxon>
        <taxon>Spermatophyta</taxon>
        <taxon>Magnoliopsida</taxon>
        <taxon>Liliopsida</taxon>
        <taxon>Araceae</taxon>
        <taxon>Aroideae</taxon>
        <taxon>Colocasieae</taxon>
        <taxon>Colocasia</taxon>
    </lineage>
</organism>
<reference evidence="2" key="1">
    <citation type="submission" date="2017-07" db="EMBL/GenBank/DDBJ databases">
        <title>Taro Niue Genome Assembly and Annotation.</title>
        <authorList>
            <person name="Atibalentja N."/>
            <person name="Keating K."/>
            <person name="Fields C.J."/>
        </authorList>
    </citation>
    <scope>NUCLEOTIDE SEQUENCE</scope>
    <source>
        <strain evidence="2">Niue_2</strain>
        <tissue evidence="2">Leaf</tissue>
    </source>
</reference>
<keyword evidence="3" id="KW-1185">Reference proteome</keyword>